<sequence>MSQEKPERPQDQQQEPIKYGDVFNVTGELASKHVAPQDAAVMESAERTVFGQPGATAAVMHAAAVLLNERAGSVRPDDSTDLSRDQGVTVTHTDVAGSRIYTESIAGQVVGQYVKQTPVQQGTTVGVVNSAITIGQTLEAAAQAAGSKPLDQSDAAAIQAAEMRTTGGNVMIPGGLAATAQSAANHNARVERDEDKIKLSDVLAHATAKLPADKVATRQDAEGVATAELRNNPNLATRAAGVAASITAAASLNENVNA</sequence>
<organism evidence="4">
    <name type="scientific">Betula platyphylla</name>
    <name type="common">Asian white birch</name>
    <dbReference type="NCBI Taxonomy" id="78630"/>
    <lineage>
        <taxon>Eukaryota</taxon>
        <taxon>Viridiplantae</taxon>
        <taxon>Streptophyta</taxon>
        <taxon>Embryophyta</taxon>
        <taxon>Tracheophyta</taxon>
        <taxon>Spermatophyta</taxon>
        <taxon>Magnoliopsida</taxon>
        <taxon>eudicotyledons</taxon>
        <taxon>Gunneridae</taxon>
        <taxon>Pentapetalae</taxon>
        <taxon>rosids</taxon>
        <taxon>fabids</taxon>
        <taxon>Fagales</taxon>
        <taxon>Betulaceae</taxon>
        <taxon>Betula</taxon>
    </lineage>
</organism>
<evidence type="ECO:0000259" key="3">
    <source>
        <dbReference type="Pfam" id="PF04927"/>
    </source>
</evidence>
<dbReference type="InterPro" id="IPR042971">
    <property type="entry name" value="LEA_SMP"/>
</dbReference>
<protein>
    <submittedName>
        <fullName evidence="4">Late embryogenisis abundant protein 11</fullName>
    </submittedName>
</protein>
<dbReference type="PANTHER" id="PTHR31174">
    <property type="entry name" value="SEED MATURATION FAMILY PROTEIN"/>
    <property type="match status" value="1"/>
</dbReference>
<evidence type="ECO:0000313" key="4">
    <source>
        <dbReference type="EMBL" id="AST13896.1"/>
    </source>
</evidence>
<comment type="similarity">
    <text evidence="1">Belongs to the LEA type SMP family.</text>
</comment>
<keyword evidence="2" id="KW-0677">Repeat</keyword>
<dbReference type="InterPro" id="IPR007011">
    <property type="entry name" value="LEA_SMP_dom"/>
</dbReference>
<dbReference type="AlphaFoldDB" id="A0A223FWK0"/>
<gene>
    <name evidence="4" type="primary">LEA11</name>
</gene>
<proteinExistence type="evidence at transcript level"/>
<feature type="domain" description="SMP" evidence="3">
    <location>
        <begin position="132"/>
        <end position="189"/>
    </location>
</feature>
<dbReference type="EMBL" id="KY038940">
    <property type="protein sequence ID" value="AST13896.1"/>
    <property type="molecule type" value="mRNA"/>
</dbReference>
<evidence type="ECO:0000256" key="2">
    <source>
        <dbReference type="ARBA" id="ARBA00022737"/>
    </source>
</evidence>
<reference evidence="4" key="1">
    <citation type="journal article" date="2017" name="Mol. Plant Breed.">
        <title>Cloning and Identification of the LEA Genes from Betula platyphylla Suk. in Response to Salt Stress.</title>
        <authorList>
            <person name="Mijiti M."/>
            <person name="Wang Y."/>
        </authorList>
    </citation>
    <scope>NUCLEOTIDE SEQUENCE</scope>
</reference>
<feature type="domain" description="SMP" evidence="3">
    <location>
        <begin position="197"/>
        <end position="255"/>
    </location>
</feature>
<accession>A0A223FWK0</accession>
<feature type="domain" description="SMP" evidence="3">
    <location>
        <begin position="17"/>
        <end position="70"/>
    </location>
</feature>
<dbReference type="PANTHER" id="PTHR31174:SF7">
    <property type="entry name" value="LATE EMBRYOGENESIS ABUNDANT PROTEIN 31-RELATED"/>
    <property type="match status" value="1"/>
</dbReference>
<name>A0A223FWK0_BETPL</name>
<evidence type="ECO:0000256" key="1">
    <source>
        <dbReference type="ARBA" id="ARBA00010733"/>
    </source>
</evidence>
<dbReference type="Pfam" id="PF04927">
    <property type="entry name" value="SMP"/>
    <property type="match status" value="3"/>
</dbReference>